<dbReference type="Gene3D" id="1.10.101.10">
    <property type="entry name" value="PGBD-like superfamily/PGBD"/>
    <property type="match status" value="1"/>
</dbReference>
<comment type="caution">
    <text evidence="2">The sequence shown here is derived from an EMBL/GenBank/DDBJ whole genome shotgun (WGS) entry which is preliminary data.</text>
</comment>
<dbReference type="GO" id="GO:0005524">
    <property type="term" value="F:ATP binding"/>
    <property type="evidence" value="ECO:0007669"/>
    <property type="project" value="InterPro"/>
</dbReference>
<dbReference type="Gene3D" id="3.30.200.20">
    <property type="entry name" value="Phosphorylase Kinase, domain 1"/>
    <property type="match status" value="1"/>
</dbReference>
<dbReference type="InterPro" id="IPR002477">
    <property type="entry name" value="Peptidoglycan-bd-like"/>
</dbReference>
<dbReference type="SUPFAM" id="SSF56112">
    <property type="entry name" value="Protein kinase-like (PK-like)"/>
    <property type="match status" value="1"/>
</dbReference>
<name>A0A1R2C892_9CILI</name>
<dbReference type="Proteomes" id="UP000187209">
    <property type="component" value="Unassembled WGS sequence"/>
</dbReference>
<protein>
    <recommendedName>
        <fullName evidence="1">Protein kinase domain-containing protein</fullName>
    </recommendedName>
</protein>
<dbReference type="EMBL" id="MPUH01000245">
    <property type="protein sequence ID" value="OMJ85165.1"/>
    <property type="molecule type" value="Genomic_DNA"/>
</dbReference>
<gene>
    <name evidence="2" type="ORF">SteCoe_13555</name>
</gene>
<dbReference type="Gene3D" id="3.10.20.90">
    <property type="entry name" value="Phosphatidylinositol 3-kinase Catalytic Subunit, Chain A, domain 1"/>
    <property type="match status" value="1"/>
</dbReference>
<dbReference type="InterPro" id="IPR011009">
    <property type="entry name" value="Kinase-like_dom_sf"/>
</dbReference>
<dbReference type="InterPro" id="IPR036365">
    <property type="entry name" value="PGBD-like_sf"/>
</dbReference>
<dbReference type="OrthoDB" id="4062651at2759"/>
<evidence type="ECO:0000313" key="3">
    <source>
        <dbReference type="Proteomes" id="UP000187209"/>
    </source>
</evidence>
<dbReference type="AlphaFoldDB" id="A0A1R2C892"/>
<dbReference type="InterPro" id="IPR008271">
    <property type="entry name" value="Ser/Thr_kinase_AS"/>
</dbReference>
<accession>A0A1R2C892</accession>
<evidence type="ECO:0000313" key="2">
    <source>
        <dbReference type="EMBL" id="OMJ85165.1"/>
    </source>
</evidence>
<dbReference type="GO" id="GO:0004672">
    <property type="term" value="F:protein kinase activity"/>
    <property type="evidence" value="ECO:0007669"/>
    <property type="project" value="InterPro"/>
</dbReference>
<dbReference type="PROSITE" id="PS00108">
    <property type="entry name" value="PROTEIN_KINASE_ST"/>
    <property type="match status" value="1"/>
</dbReference>
<dbReference type="InterPro" id="IPR000719">
    <property type="entry name" value="Prot_kinase_dom"/>
</dbReference>
<proteinExistence type="predicted"/>
<evidence type="ECO:0000259" key="1">
    <source>
        <dbReference type="PROSITE" id="PS50011"/>
    </source>
</evidence>
<reference evidence="2 3" key="1">
    <citation type="submission" date="2016-11" db="EMBL/GenBank/DDBJ databases">
        <title>The macronuclear genome of Stentor coeruleus: a giant cell with tiny introns.</title>
        <authorList>
            <person name="Slabodnick M."/>
            <person name="Ruby J.G."/>
            <person name="Reiff S.B."/>
            <person name="Swart E.C."/>
            <person name="Gosai S."/>
            <person name="Prabakaran S."/>
            <person name="Witkowska E."/>
            <person name="Larue G.E."/>
            <person name="Fisher S."/>
            <person name="Freeman R.M."/>
            <person name="Gunawardena J."/>
            <person name="Chu W."/>
            <person name="Stover N.A."/>
            <person name="Gregory B.D."/>
            <person name="Nowacki M."/>
            <person name="Derisi J."/>
            <person name="Roy S.W."/>
            <person name="Marshall W.F."/>
            <person name="Sood P."/>
        </authorList>
    </citation>
    <scope>NUCLEOTIDE SEQUENCE [LARGE SCALE GENOMIC DNA]</scope>
    <source>
        <strain evidence="2">WM001</strain>
    </source>
</reference>
<dbReference type="InterPro" id="IPR050588">
    <property type="entry name" value="WNK_Ser-Thr_kinase"/>
</dbReference>
<dbReference type="SMART" id="SM00220">
    <property type="entry name" value="S_TKc"/>
    <property type="match status" value="1"/>
</dbReference>
<organism evidence="2 3">
    <name type="scientific">Stentor coeruleus</name>
    <dbReference type="NCBI Taxonomy" id="5963"/>
    <lineage>
        <taxon>Eukaryota</taxon>
        <taxon>Sar</taxon>
        <taxon>Alveolata</taxon>
        <taxon>Ciliophora</taxon>
        <taxon>Postciliodesmatophora</taxon>
        <taxon>Heterotrichea</taxon>
        <taxon>Heterotrichida</taxon>
        <taxon>Stentoridae</taxon>
        <taxon>Stentor</taxon>
    </lineage>
</organism>
<feature type="domain" description="Protein kinase" evidence="1">
    <location>
        <begin position="40"/>
        <end position="296"/>
    </location>
</feature>
<dbReference type="PANTHER" id="PTHR13902">
    <property type="entry name" value="SERINE/THREONINE-PROTEIN KINASE WNK WITH NO LYSINE -RELATED"/>
    <property type="match status" value="1"/>
</dbReference>
<dbReference type="Pfam" id="PF01471">
    <property type="entry name" value="PG_binding_1"/>
    <property type="match status" value="1"/>
</dbReference>
<sequence length="539" mass="60772">MDPSSEDELLTISHYPTTADQKSEIAEVSPKGRFYRVIPTKFNDELGCGAFKVVYRGFDNDQGCEIAWNSINLKNMPDHDRTHISEELKLNRKLKHPNIVSFISAWTNPIKEELVIITEIVTGGSLKQYLKKIKNPRLRVIKLWCKGILAGLNYLHLQKPYPIIHRDLKCENILIMSNTGDVKIGDFGLSTLMQDKMQTSVLGTPEYMAPEVYKGSYDTKIDIYAFGMCVIEMCTLKSPYSECSSQSMIYKKVMSGELPAAIYQISDPNVAEFIHKCLLPYEQRPTAEELLNDKFLCIDEDDEKIHHALSVVHSPKSNMSSVSSSVSFIDISLIINDNGEARQVSFPYNLESDTPEKVAEEMVGELKLNPILLLSVAKEIEFKVKSTKHDHHTNFQVNDSQSMINFGFPLSMSPMPLDCVDQLNESKEDELIDDEYTETSTFARKSSMKSVHSENDLGKMALLSSEICLKKGSDNDRGAVKRLQCLLSSALGQPLKIDGFFGKKVEAQVKIFQEKIEAKPDGIVNNEVWEKLLSYPKQG</sequence>
<dbReference type="Pfam" id="PF00069">
    <property type="entry name" value="Pkinase"/>
    <property type="match status" value="1"/>
</dbReference>
<keyword evidence="3" id="KW-1185">Reference proteome</keyword>
<dbReference type="SUPFAM" id="SSF47090">
    <property type="entry name" value="PGBD-like"/>
    <property type="match status" value="1"/>
</dbReference>
<dbReference type="PROSITE" id="PS50011">
    <property type="entry name" value="PROTEIN_KINASE_DOM"/>
    <property type="match status" value="1"/>
</dbReference>
<dbReference type="Gene3D" id="1.10.510.10">
    <property type="entry name" value="Transferase(Phosphotransferase) domain 1"/>
    <property type="match status" value="1"/>
</dbReference>
<dbReference type="InterPro" id="IPR036366">
    <property type="entry name" value="PGBDSf"/>
</dbReference>